<reference evidence="2" key="1">
    <citation type="submission" date="2013-11" db="EMBL/GenBank/DDBJ databases">
        <title>The Genome Sequence of Phytophthora parasitica CJ05E6.</title>
        <authorList>
            <consortium name="The Broad Institute Genomics Platform"/>
            <person name="Russ C."/>
            <person name="Tyler B."/>
            <person name="Panabieres F."/>
            <person name="Shan W."/>
            <person name="Tripathy S."/>
            <person name="Grunwald N."/>
            <person name="Machado M."/>
            <person name="Johnson C.S."/>
            <person name="Arredondo F."/>
            <person name="Hong C."/>
            <person name="Coffey M."/>
            <person name="Young S.K."/>
            <person name="Zeng Q."/>
            <person name="Gargeya S."/>
            <person name="Fitzgerald M."/>
            <person name="Abouelleil A."/>
            <person name="Alvarado L."/>
            <person name="Chapman S.B."/>
            <person name="Gainer-Dewar J."/>
            <person name="Goldberg J."/>
            <person name="Griggs A."/>
            <person name="Gujja S."/>
            <person name="Hansen M."/>
            <person name="Howarth C."/>
            <person name="Imamovic A."/>
            <person name="Ireland A."/>
            <person name="Larimer J."/>
            <person name="McCowan C."/>
            <person name="Murphy C."/>
            <person name="Pearson M."/>
            <person name="Poon T.W."/>
            <person name="Priest M."/>
            <person name="Roberts A."/>
            <person name="Saif S."/>
            <person name="Shea T."/>
            <person name="Sykes S."/>
            <person name="Wortman J."/>
            <person name="Nusbaum C."/>
            <person name="Birren B."/>
        </authorList>
    </citation>
    <scope>NUCLEOTIDE SEQUENCE [LARGE SCALE GENOMIC DNA]</scope>
    <source>
        <strain evidence="2">CJ05E6</strain>
    </source>
</reference>
<organism evidence="2">
    <name type="scientific">Phytophthora nicotianae</name>
    <name type="common">Potato buckeye rot agent</name>
    <name type="synonym">Phytophthora parasitica</name>
    <dbReference type="NCBI Taxonomy" id="4792"/>
    <lineage>
        <taxon>Eukaryota</taxon>
        <taxon>Sar</taxon>
        <taxon>Stramenopiles</taxon>
        <taxon>Oomycota</taxon>
        <taxon>Peronosporomycetes</taxon>
        <taxon>Peronosporales</taxon>
        <taxon>Peronosporaceae</taxon>
        <taxon>Phytophthora</taxon>
    </lineage>
</organism>
<proteinExistence type="predicted"/>
<dbReference type="AlphaFoldDB" id="W2IR88"/>
<protein>
    <submittedName>
        <fullName evidence="2">Uncharacterized protein</fullName>
    </submittedName>
</protein>
<feature type="region of interest" description="Disordered" evidence="1">
    <location>
        <begin position="129"/>
        <end position="148"/>
    </location>
</feature>
<evidence type="ECO:0000256" key="1">
    <source>
        <dbReference type="SAM" id="MobiDB-lite"/>
    </source>
</evidence>
<name>W2IR88_PHYNI</name>
<feature type="non-terminal residue" evidence="2">
    <location>
        <position position="1"/>
    </location>
</feature>
<accession>W2IR88</accession>
<dbReference type="Proteomes" id="UP000053864">
    <property type="component" value="Unassembled WGS sequence"/>
</dbReference>
<sequence>GLPRPVEQRLIGTDDAMEQRFTRDDNVVEQRFPREAANVLPGVIGRAAAGEQDETMEPGLQPTVENKLPRVVERALLMTETGESYTPLRDAEDELQRLNSAGMIEHRLSSITLHVRPVVAVGAIRGDPVPYHESQPGPSPNISSSVHRRGDHDIAWSVVEAFPPRPEARGDRTNVHDCSRRVRHDRGSHDFGCLSAPAGCRTQERTRIPVCGAVTTDAAIAQRLDWLERRMDQLEWKNAELRR</sequence>
<dbReference type="EMBL" id="KI673884">
    <property type="protein sequence ID" value="ETL35918.1"/>
    <property type="molecule type" value="Genomic_DNA"/>
</dbReference>
<gene>
    <name evidence="2" type="ORF">L916_12015</name>
</gene>
<evidence type="ECO:0000313" key="2">
    <source>
        <dbReference type="EMBL" id="ETL35918.1"/>
    </source>
</evidence>